<organism evidence="1 2">
    <name type="scientific">Panagrolaimus sp. ES5</name>
    <dbReference type="NCBI Taxonomy" id="591445"/>
    <lineage>
        <taxon>Eukaryota</taxon>
        <taxon>Metazoa</taxon>
        <taxon>Ecdysozoa</taxon>
        <taxon>Nematoda</taxon>
        <taxon>Chromadorea</taxon>
        <taxon>Rhabditida</taxon>
        <taxon>Tylenchina</taxon>
        <taxon>Panagrolaimomorpha</taxon>
        <taxon>Panagrolaimoidea</taxon>
        <taxon>Panagrolaimidae</taxon>
        <taxon>Panagrolaimus</taxon>
    </lineage>
</organism>
<proteinExistence type="predicted"/>
<dbReference type="WBParaSite" id="ES5_v2.g23192.t1">
    <property type="protein sequence ID" value="ES5_v2.g23192.t1"/>
    <property type="gene ID" value="ES5_v2.g23192"/>
</dbReference>
<accession>A0AC34G0Q3</accession>
<dbReference type="Proteomes" id="UP000887579">
    <property type="component" value="Unplaced"/>
</dbReference>
<sequence>MKLQQEVHAANQADNNSPPHPQVQKAKNPSDKILGQQKISARKDVSQASTPSVGCRNRAGNFQKRLSRIFLSSLFIVAVGHYFSIINISALLESLPGWFIFALGICTTIFVQKKLLNQPTISESTVAIRDLELLRNDPTRLTKLKKYTGEKNVPFTADEFRRWMKLVTEFTIDYYEHPEVYDVITSEKPGFVYKKLPAEAPFEPESFDNVLRDLYKIIMPGVSLTFIHF</sequence>
<evidence type="ECO:0000313" key="2">
    <source>
        <dbReference type="WBParaSite" id="ES5_v2.g23192.t1"/>
    </source>
</evidence>
<name>A0AC34G0Q3_9BILA</name>
<protein>
    <submittedName>
        <fullName evidence="2">Uncharacterized protein</fullName>
    </submittedName>
</protein>
<reference evidence="2" key="1">
    <citation type="submission" date="2022-11" db="UniProtKB">
        <authorList>
            <consortium name="WormBaseParasite"/>
        </authorList>
    </citation>
    <scope>IDENTIFICATION</scope>
</reference>
<evidence type="ECO:0000313" key="1">
    <source>
        <dbReference type="Proteomes" id="UP000887579"/>
    </source>
</evidence>